<evidence type="ECO:0000256" key="1">
    <source>
        <dbReference type="ARBA" id="ARBA00022801"/>
    </source>
</evidence>
<dbReference type="Proteomes" id="UP000069205">
    <property type="component" value="Chromosome"/>
</dbReference>
<evidence type="ECO:0000313" key="4">
    <source>
        <dbReference type="Proteomes" id="UP000069205"/>
    </source>
</evidence>
<dbReference type="CDD" id="cd00431">
    <property type="entry name" value="cysteine_hydrolases"/>
    <property type="match status" value="1"/>
</dbReference>
<dbReference type="Pfam" id="PF00857">
    <property type="entry name" value="Isochorismatase"/>
    <property type="match status" value="1"/>
</dbReference>
<dbReference type="GO" id="GO:0016787">
    <property type="term" value="F:hydrolase activity"/>
    <property type="evidence" value="ECO:0007669"/>
    <property type="project" value="UniProtKB-KW"/>
</dbReference>
<dbReference type="PATRIC" id="fig|42253.5.peg.639"/>
<reference evidence="3 4" key="1">
    <citation type="journal article" date="2015" name="Proc. Natl. Acad. Sci. U.S.A.">
        <title>Expanded metabolic versatility of ubiquitous nitrite-oxidizing bacteria from the genus Nitrospira.</title>
        <authorList>
            <person name="Koch H."/>
            <person name="Lucker S."/>
            <person name="Albertsen M."/>
            <person name="Kitzinger K."/>
            <person name="Herbold C."/>
            <person name="Spieck E."/>
            <person name="Nielsen P.H."/>
            <person name="Wagner M."/>
            <person name="Daims H."/>
        </authorList>
    </citation>
    <scope>NUCLEOTIDE SEQUENCE [LARGE SCALE GENOMIC DNA]</scope>
    <source>
        <strain evidence="3 4">NSP M-1</strain>
    </source>
</reference>
<dbReference type="Gene3D" id="3.40.50.850">
    <property type="entry name" value="Isochorismatase-like"/>
    <property type="match status" value="1"/>
</dbReference>
<dbReference type="PANTHER" id="PTHR43540">
    <property type="entry name" value="PEROXYUREIDOACRYLATE/UREIDOACRYLATE AMIDOHYDROLASE-RELATED"/>
    <property type="match status" value="1"/>
</dbReference>
<dbReference type="InterPro" id="IPR000868">
    <property type="entry name" value="Isochorismatase-like_dom"/>
</dbReference>
<name>A0A0K2G7Y3_NITMO</name>
<dbReference type="SUPFAM" id="SSF52499">
    <property type="entry name" value="Isochorismatase-like hydrolases"/>
    <property type="match status" value="1"/>
</dbReference>
<sequence length="190" mass="21525">MSRHPDHARSCLLIIDMINELSFDSAERLLPTIEQTARNIAALKRNVKQAGWPVLYINDNFGRWRSDFRHLVARCLEANCRGKRIAELLQPDEDDYFVLKPKHSGFFATPLELLLSFLHARRLIITGMAGDNCVLYTAADAYMREFEVVVPADCVVSLDPAMNTAALEQMRKTLKAETEPSKHIIDQLAA</sequence>
<dbReference type="AlphaFoldDB" id="A0A0K2G7Y3"/>
<evidence type="ECO:0000259" key="2">
    <source>
        <dbReference type="Pfam" id="PF00857"/>
    </source>
</evidence>
<accession>A0A0K2G7Y3</accession>
<dbReference type="EMBL" id="CP011801">
    <property type="protein sequence ID" value="ALA57081.1"/>
    <property type="molecule type" value="Genomic_DNA"/>
</dbReference>
<dbReference type="KEGG" id="nmv:NITMOv2_0645"/>
<keyword evidence="4" id="KW-1185">Reference proteome</keyword>
<dbReference type="InterPro" id="IPR036380">
    <property type="entry name" value="Isochorismatase-like_sf"/>
</dbReference>
<feature type="domain" description="Isochorismatase-like" evidence="2">
    <location>
        <begin position="10"/>
        <end position="172"/>
    </location>
</feature>
<dbReference type="PANTHER" id="PTHR43540:SF6">
    <property type="entry name" value="ISOCHORISMATASE-LIKE DOMAIN-CONTAINING PROTEIN"/>
    <property type="match status" value="1"/>
</dbReference>
<keyword evidence="1 3" id="KW-0378">Hydrolase</keyword>
<proteinExistence type="predicted"/>
<dbReference type="OrthoDB" id="4305745at2"/>
<gene>
    <name evidence="3" type="primary">yaaI</name>
    <name evidence="3" type="ORF">NITMOv2_0645</name>
</gene>
<dbReference type="STRING" id="42253.NITMOv2_0645"/>
<evidence type="ECO:0000313" key="3">
    <source>
        <dbReference type="EMBL" id="ALA57081.1"/>
    </source>
</evidence>
<protein>
    <submittedName>
        <fullName evidence="3">Putative isochorismatase family protein YaaI</fullName>
        <ecNumber evidence="3">3.-.-.-</ecNumber>
    </submittedName>
</protein>
<dbReference type="InterPro" id="IPR050272">
    <property type="entry name" value="Isochorismatase-like_hydrls"/>
</dbReference>
<dbReference type="RefSeq" id="WP_053378480.1">
    <property type="nucleotide sequence ID" value="NZ_CP011801.1"/>
</dbReference>
<organism evidence="3 4">
    <name type="scientific">Nitrospira moscoviensis</name>
    <dbReference type="NCBI Taxonomy" id="42253"/>
    <lineage>
        <taxon>Bacteria</taxon>
        <taxon>Pseudomonadati</taxon>
        <taxon>Nitrospirota</taxon>
        <taxon>Nitrospiria</taxon>
        <taxon>Nitrospirales</taxon>
        <taxon>Nitrospiraceae</taxon>
        <taxon>Nitrospira</taxon>
    </lineage>
</organism>
<dbReference type="EC" id="3.-.-.-" evidence="3"/>